<dbReference type="EMBL" id="CP047628">
    <property type="protein sequence ID" value="QIW58471.1"/>
    <property type="molecule type" value="Genomic_DNA"/>
</dbReference>
<name>A0A6H0UQR9_9LACT</name>
<evidence type="ECO:0000313" key="9">
    <source>
        <dbReference type="Proteomes" id="UP000501558"/>
    </source>
</evidence>
<dbReference type="GO" id="GO:0030612">
    <property type="term" value="F:arsenate reductase (thioredoxin) activity"/>
    <property type="evidence" value="ECO:0007669"/>
    <property type="project" value="UniProtKB-EC"/>
</dbReference>
<gene>
    <name evidence="7" type="primary">arsC</name>
    <name evidence="8" type="ORF">GU334_05920</name>
    <name evidence="7" type="ORF">GU336_06380</name>
</gene>
<dbReference type="GeneID" id="93295142"/>
<protein>
    <submittedName>
        <fullName evidence="7">Arsenate reductase (Thioredoxin)</fullName>
        <ecNumber evidence="7">1.20.4.4</ecNumber>
    </submittedName>
</protein>
<organism evidence="7 10">
    <name type="scientific">Pseudolactococcus raffinolactis</name>
    <dbReference type="NCBI Taxonomy" id="1366"/>
    <lineage>
        <taxon>Bacteria</taxon>
        <taxon>Bacillati</taxon>
        <taxon>Bacillota</taxon>
        <taxon>Bacilli</taxon>
        <taxon>Lactobacillales</taxon>
        <taxon>Streptococcaceae</taxon>
        <taxon>Pseudolactococcus</taxon>
    </lineage>
</organism>
<dbReference type="CDD" id="cd16345">
    <property type="entry name" value="LMWP_ArsC"/>
    <property type="match status" value="1"/>
</dbReference>
<sequence>MTIPKLQVYFLCTGNSCRSQMAEGYARKYHPEWDIQSAGLEKHGLNPRAVQTMADDGLDISHQVSTLIDDDYLFSSDLIITLCGDANDKCPVTPSNIKRVHWDLEDPAKITGTEEEIAQAFAKTRDLIKIYVQNLE</sequence>
<keyword evidence="1" id="KW-0963">Cytoplasm</keyword>
<evidence type="ECO:0000256" key="5">
    <source>
        <dbReference type="ARBA" id="ARBA00023284"/>
    </source>
</evidence>
<keyword evidence="4" id="KW-1015">Disulfide bond</keyword>
<reference evidence="9 10" key="1">
    <citation type="submission" date="2019-12" db="EMBL/GenBank/DDBJ databases">
        <title>Whole genome sequences of Lactococcus raffinolactis strains isolated from sewage.</title>
        <authorList>
            <person name="Ybazeta G."/>
            <person name="Ross M."/>
            <person name="Brabant-Kirwan D."/>
            <person name="Saleh M."/>
            <person name="Dillon J.A."/>
            <person name="Splinter K."/>
            <person name="Nokhbeh R."/>
        </authorList>
    </citation>
    <scope>NUCLEOTIDE SEQUENCE [LARGE SCALE GENOMIC DNA]</scope>
    <source>
        <strain evidence="8 9">Lr_19_14</strain>
        <strain evidence="7 10">Lr_19_5</strain>
    </source>
</reference>
<proteinExistence type="predicted"/>
<evidence type="ECO:0000313" key="7">
    <source>
        <dbReference type="EMBL" id="QIW53794.1"/>
    </source>
</evidence>
<dbReference type="AlphaFoldDB" id="A0A6H0UQR9"/>
<evidence type="ECO:0000256" key="2">
    <source>
        <dbReference type="ARBA" id="ARBA00022849"/>
    </source>
</evidence>
<keyword evidence="3 7" id="KW-0560">Oxidoreductase</keyword>
<dbReference type="InterPro" id="IPR023485">
    <property type="entry name" value="Ptyr_pPase"/>
</dbReference>
<accession>A0A6H0UQR9</accession>
<evidence type="ECO:0000256" key="4">
    <source>
        <dbReference type="ARBA" id="ARBA00023157"/>
    </source>
</evidence>
<dbReference type="GO" id="GO:0004725">
    <property type="term" value="F:protein tyrosine phosphatase activity"/>
    <property type="evidence" value="ECO:0007669"/>
    <property type="project" value="InterPro"/>
</dbReference>
<dbReference type="Pfam" id="PF01451">
    <property type="entry name" value="LMWPc"/>
    <property type="match status" value="1"/>
</dbReference>
<dbReference type="Proteomes" id="UP000501945">
    <property type="component" value="Chromosome"/>
</dbReference>
<dbReference type="SUPFAM" id="SSF52788">
    <property type="entry name" value="Phosphotyrosine protein phosphatases I"/>
    <property type="match status" value="1"/>
</dbReference>
<dbReference type="SMART" id="SM00226">
    <property type="entry name" value="LMWPc"/>
    <property type="match status" value="1"/>
</dbReference>
<dbReference type="Gene3D" id="3.40.50.2300">
    <property type="match status" value="1"/>
</dbReference>
<feature type="domain" description="Phosphotyrosine protein phosphatase I" evidence="6">
    <location>
        <begin position="6"/>
        <end position="136"/>
    </location>
</feature>
<dbReference type="InterPro" id="IPR036196">
    <property type="entry name" value="Ptyr_pPase_sf"/>
</dbReference>
<keyword evidence="5" id="KW-0676">Redox-active center</keyword>
<dbReference type="Proteomes" id="UP000501558">
    <property type="component" value="Chromosome"/>
</dbReference>
<evidence type="ECO:0000313" key="10">
    <source>
        <dbReference type="Proteomes" id="UP000501945"/>
    </source>
</evidence>
<dbReference type="RefSeq" id="WP_061774287.1">
    <property type="nucleotide sequence ID" value="NZ_BAAAXH010000082.1"/>
</dbReference>
<dbReference type="NCBIfam" id="TIGR02691">
    <property type="entry name" value="arsC_pI258_fam"/>
    <property type="match status" value="1"/>
</dbReference>
<dbReference type="GO" id="GO:0046685">
    <property type="term" value="P:response to arsenic-containing substance"/>
    <property type="evidence" value="ECO:0007669"/>
    <property type="project" value="UniProtKB-KW"/>
</dbReference>
<evidence type="ECO:0000256" key="3">
    <source>
        <dbReference type="ARBA" id="ARBA00023002"/>
    </source>
</evidence>
<dbReference type="PANTHER" id="PTHR43428">
    <property type="entry name" value="ARSENATE REDUCTASE"/>
    <property type="match status" value="1"/>
</dbReference>
<evidence type="ECO:0000259" key="6">
    <source>
        <dbReference type="SMART" id="SM00226"/>
    </source>
</evidence>
<dbReference type="EC" id="1.20.4.4" evidence="7"/>
<keyword evidence="9" id="KW-1185">Reference proteome</keyword>
<dbReference type="InterPro" id="IPR014064">
    <property type="entry name" value="Arsenate_reductase_ArsC"/>
</dbReference>
<dbReference type="PANTHER" id="PTHR43428:SF1">
    <property type="entry name" value="ARSENATE REDUCTASE"/>
    <property type="match status" value="1"/>
</dbReference>
<evidence type="ECO:0000313" key="8">
    <source>
        <dbReference type="EMBL" id="QIW58471.1"/>
    </source>
</evidence>
<dbReference type="OrthoDB" id="9784339at2"/>
<dbReference type="EMBL" id="CP047616">
    <property type="protein sequence ID" value="QIW53794.1"/>
    <property type="molecule type" value="Genomic_DNA"/>
</dbReference>
<evidence type="ECO:0000256" key="1">
    <source>
        <dbReference type="ARBA" id="ARBA00022490"/>
    </source>
</evidence>
<keyword evidence="2" id="KW-0059">Arsenical resistance</keyword>